<accession>A0A3G9DUJ1</accession>
<feature type="compositionally biased region" description="Basic and acidic residues" evidence="1">
    <location>
        <begin position="26"/>
        <end position="40"/>
    </location>
</feature>
<protein>
    <submittedName>
        <fullName evidence="2">Capsid protein</fullName>
    </submittedName>
</protein>
<organism evidence="2">
    <name type="scientific">Dromedary picobirnavirus</name>
    <dbReference type="NCBI Taxonomy" id="1574421"/>
    <lineage>
        <taxon>Viruses</taxon>
        <taxon>Riboviria</taxon>
        <taxon>Orthornavirae</taxon>
        <taxon>Pisuviricota</taxon>
        <taxon>Duplopiviricetes</taxon>
        <taxon>Durnavirales</taxon>
        <taxon>Picobirnaviridae</taxon>
        <taxon>Orthopicobirnavirus</taxon>
    </lineage>
</organism>
<feature type="region of interest" description="Disordered" evidence="1">
    <location>
        <begin position="1"/>
        <end position="40"/>
    </location>
</feature>
<evidence type="ECO:0000313" key="2">
    <source>
        <dbReference type="EMBL" id="BBC20577.1"/>
    </source>
</evidence>
<sequence>MDKKFQGKKASQSTGKSSAPRKPRGGFKDKENRFKDKADDKRTCYNDPQWYISDGQLAKDVASLSFNTALGSSFMLSSDNLDSRWTVPGIMSIATMPTGGASLDDNSPINIAARKVYSYVRHANSGHSNYDPADLMMYLLAMDSIYIYWSWMVRLYGTLQVFSQTNRYVGDALVHAMGANADSLRQNLANFRAYINMFAVKASTFAVPKTMSLFIRHSWMYSNIYKDEDVSKSQFYVYVPAGVYKWAPTISAGGSGLAPVNVAVTEDNDGGINGLASATNTYVNITAIGNQLINALLGNEDIGIMSGDVLKAYGAENLWRLETIPEGYAVIPVFSEEVLSQIHNTELASYSITTNAGSPAGLQGFTIFQDNSVGSGIIKQDIYCNGGYHLLYDKVLDFWKQDPTPEDVLVATRNTYVAERNDSTSKALVRNVHLTSYGSEIAVSAFILKYDVNGLLQLSQIWKSDSASYTTVAPDYMCFNEPPIRLVCNNSGAIANIFGSLATYAPLSRSNIKQLHESALLAMYGVPALK</sequence>
<proteinExistence type="predicted"/>
<dbReference type="Gene3D" id="1.20.140.120">
    <property type="match status" value="2"/>
</dbReference>
<dbReference type="InterPro" id="IPR048835">
    <property type="entry name" value="CP_picobirnavirus"/>
</dbReference>
<dbReference type="Pfam" id="PF20816">
    <property type="entry name" value="PBV_CP"/>
    <property type="match status" value="1"/>
</dbReference>
<dbReference type="InterPro" id="IPR049178">
    <property type="entry name" value="CP_picobirnavirus_sf"/>
</dbReference>
<dbReference type="EMBL" id="LC337995">
    <property type="protein sequence ID" value="BBC20577.1"/>
    <property type="molecule type" value="Genomic_RNA"/>
</dbReference>
<evidence type="ECO:0000256" key="1">
    <source>
        <dbReference type="SAM" id="MobiDB-lite"/>
    </source>
</evidence>
<name>A0A3G9DUJ1_9VIRU</name>
<reference evidence="2" key="1">
    <citation type="submission" date="2017-11" db="EMBL/GenBank/DDBJ databases">
        <title>Genomic Characterization of Novel Picobirnaviruses in Camels.</title>
        <authorList>
            <person name="Teng J.L.L."/>
            <person name="Chan E."/>
            <person name="Wong P.C."/>
            <person name="Wernery U."/>
            <person name="Lau S.K.P."/>
            <person name="Woo P.C.Y."/>
        </authorList>
    </citation>
    <scope>NUCLEOTIDE SEQUENCE</scope>
    <source>
        <strain evidence="2">17C/GpI</strain>
    </source>
</reference>